<accession>A0A6G0XJ49</accession>
<proteinExistence type="predicted"/>
<comment type="caution">
    <text evidence="1">The sequence shown here is derived from an EMBL/GenBank/DDBJ whole genome shotgun (WGS) entry which is preliminary data.</text>
</comment>
<dbReference type="VEuPathDB" id="FungiDB:AeMF1_004363"/>
<protein>
    <submittedName>
        <fullName evidence="1">Uncharacterized protein</fullName>
    </submittedName>
</protein>
<keyword evidence="2" id="KW-1185">Reference proteome</keyword>
<dbReference type="EMBL" id="VJMJ01000052">
    <property type="protein sequence ID" value="KAF0740385.1"/>
    <property type="molecule type" value="Genomic_DNA"/>
</dbReference>
<organism evidence="1 2">
    <name type="scientific">Aphanomyces euteiches</name>
    <dbReference type="NCBI Taxonomy" id="100861"/>
    <lineage>
        <taxon>Eukaryota</taxon>
        <taxon>Sar</taxon>
        <taxon>Stramenopiles</taxon>
        <taxon>Oomycota</taxon>
        <taxon>Saprolegniomycetes</taxon>
        <taxon>Saprolegniales</taxon>
        <taxon>Verrucalvaceae</taxon>
        <taxon>Aphanomyces</taxon>
    </lineage>
</organism>
<reference evidence="1 2" key="1">
    <citation type="submission" date="2019-07" db="EMBL/GenBank/DDBJ databases">
        <title>Genomics analysis of Aphanomyces spp. identifies a new class of oomycete effector associated with host adaptation.</title>
        <authorList>
            <person name="Gaulin E."/>
        </authorList>
    </citation>
    <scope>NUCLEOTIDE SEQUENCE [LARGE SCALE GENOMIC DNA]</scope>
    <source>
        <strain evidence="1 2">ATCC 201684</strain>
    </source>
</reference>
<evidence type="ECO:0000313" key="1">
    <source>
        <dbReference type="EMBL" id="KAF0740385.1"/>
    </source>
</evidence>
<sequence>MTLRASAKRSVKLFDANEFLQTTGKLLGWKVPPPPSTVLPTRVQDIDVTLASDARTNYWNETLRPDPPALPGIMLFDAEDYTKRTGKHLSPKTIFAAECPPRPIEMDFGAGFQSQRSRAPPKTLTSQSFIKIPIAPFDTNIPAPIQPSGGGWKPFFLEKTRPRQKNSCWNFFFPKKACAFPADIEPRTPTATSFRSTHVARSSQQQRPTEASIFDFLFPRRPIRIKLKASKKQVTIMGDDMPMLGESDDDDDAFDEWWTISTRGRPNKHATIQPHFIT</sequence>
<dbReference type="AlphaFoldDB" id="A0A6G0XJ49"/>
<gene>
    <name evidence="1" type="ORF">Ae201684_004122</name>
</gene>
<dbReference type="Proteomes" id="UP000481153">
    <property type="component" value="Unassembled WGS sequence"/>
</dbReference>
<evidence type="ECO:0000313" key="2">
    <source>
        <dbReference type="Proteomes" id="UP000481153"/>
    </source>
</evidence>
<name>A0A6G0XJ49_9STRA</name>